<protein>
    <recommendedName>
        <fullName evidence="4">Phage tail protein</fullName>
    </recommendedName>
</protein>
<dbReference type="EMBL" id="RAPF01000001">
    <property type="protein sequence ID" value="RKF23377.1"/>
    <property type="molecule type" value="Genomic_DNA"/>
</dbReference>
<gene>
    <name evidence="2" type="ORF">D6851_02585</name>
</gene>
<dbReference type="AlphaFoldDB" id="A0A420ERR9"/>
<keyword evidence="3" id="KW-1185">Reference proteome</keyword>
<dbReference type="Gene3D" id="4.10.410.40">
    <property type="match status" value="1"/>
</dbReference>
<dbReference type="RefSeq" id="WP_120323281.1">
    <property type="nucleotide sequence ID" value="NZ_RAPF01000001.1"/>
</dbReference>
<feature type="region of interest" description="Disordered" evidence="1">
    <location>
        <begin position="44"/>
        <end position="64"/>
    </location>
</feature>
<dbReference type="Proteomes" id="UP000284395">
    <property type="component" value="Unassembled WGS sequence"/>
</dbReference>
<evidence type="ECO:0000313" key="2">
    <source>
        <dbReference type="EMBL" id="RKF23377.1"/>
    </source>
</evidence>
<evidence type="ECO:0000313" key="3">
    <source>
        <dbReference type="Proteomes" id="UP000284395"/>
    </source>
</evidence>
<evidence type="ECO:0000256" key="1">
    <source>
        <dbReference type="SAM" id="MobiDB-lite"/>
    </source>
</evidence>
<proteinExistence type="predicted"/>
<organism evidence="2 3">
    <name type="scientific">Altericroceibacterium spongiae</name>
    <dbReference type="NCBI Taxonomy" id="2320269"/>
    <lineage>
        <taxon>Bacteria</taxon>
        <taxon>Pseudomonadati</taxon>
        <taxon>Pseudomonadota</taxon>
        <taxon>Alphaproteobacteria</taxon>
        <taxon>Sphingomonadales</taxon>
        <taxon>Erythrobacteraceae</taxon>
        <taxon>Altericroceibacterium</taxon>
    </lineage>
</organism>
<evidence type="ECO:0008006" key="4">
    <source>
        <dbReference type="Google" id="ProtNLM"/>
    </source>
</evidence>
<accession>A0A420ERR9</accession>
<comment type="caution">
    <text evidence="2">The sequence shown here is derived from an EMBL/GenBank/DDBJ whole genome shotgun (WGS) entry which is preliminary data.</text>
</comment>
<reference evidence="2 3" key="1">
    <citation type="submission" date="2018-09" db="EMBL/GenBank/DDBJ databases">
        <title>Altererythrobacter spongiae sp. nov., isolated from a marine sponge.</title>
        <authorList>
            <person name="Zhuang L."/>
            <person name="Luo L."/>
        </authorList>
    </citation>
    <scope>NUCLEOTIDE SEQUENCE [LARGE SCALE GENOMIC DNA]</scope>
    <source>
        <strain evidence="2 3">HN-Y73</strain>
    </source>
</reference>
<sequence length="155" mass="16603">MPTDAVLGSGPNGEGTELWLTNDQGEPKKVDGLITVNRPNLTVASESKTSHDSGGVNEYMAGMMDPGEMSGSMYHVPDSDDDKLFIEHIASKQTRPGYIKEVKKDGTAVWTTFAIFLTQYEPDDAPVNSPREAEFTAQVTGMPDYAGNAPAGYGA</sequence>
<name>A0A420ERR9_9SPHN</name>